<reference evidence="1 2" key="1">
    <citation type="submission" date="2018-04" db="EMBL/GenBank/DDBJ databases">
        <title>Genomic Encyclopedia of Type Strains, Phase IV (KMG-IV): sequencing the most valuable type-strain genomes for metagenomic binning, comparative biology and taxonomic classification.</title>
        <authorList>
            <person name="Goeker M."/>
        </authorList>
    </citation>
    <scope>NUCLEOTIDE SEQUENCE [LARGE SCALE GENOMIC DNA]</scope>
    <source>
        <strain evidence="1 2">DSM 45771</strain>
    </source>
</reference>
<proteinExistence type="predicted"/>
<evidence type="ECO:0000313" key="2">
    <source>
        <dbReference type="Proteomes" id="UP000245639"/>
    </source>
</evidence>
<dbReference type="EMBL" id="QEKW01000012">
    <property type="protein sequence ID" value="PVZ06914.1"/>
    <property type="molecule type" value="Genomic_DNA"/>
</dbReference>
<accession>A0A2U1F413</accession>
<gene>
    <name evidence="1" type="ORF">C8D89_112107</name>
</gene>
<dbReference type="AlphaFoldDB" id="A0A2U1F413"/>
<dbReference type="OrthoDB" id="3575693at2"/>
<dbReference type="Proteomes" id="UP000245639">
    <property type="component" value="Unassembled WGS sequence"/>
</dbReference>
<dbReference type="RefSeq" id="WP_116709941.1">
    <property type="nucleotide sequence ID" value="NZ_QEKW01000012.1"/>
</dbReference>
<sequence>MATRRRPSFSRWLRENSEHYLMIDAHERLARRYSGTRPPSRPHGIAELFWRRVFAPVYRALPWPLRHRVMRAMPGSHRQAWSPPPEPREPAV</sequence>
<keyword evidence="2" id="KW-1185">Reference proteome</keyword>
<evidence type="ECO:0000313" key="1">
    <source>
        <dbReference type="EMBL" id="PVZ06914.1"/>
    </source>
</evidence>
<comment type="caution">
    <text evidence="1">The sequence shown here is derived from an EMBL/GenBank/DDBJ whole genome shotgun (WGS) entry which is preliminary data.</text>
</comment>
<protein>
    <submittedName>
        <fullName evidence="1">Uncharacterized protein</fullName>
    </submittedName>
</protein>
<name>A0A2U1F413_9PSEU</name>
<organism evidence="1 2">
    <name type="scientific">Actinomycetospora cinnamomea</name>
    <dbReference type="NCBI Taxonomy" id="663609"/>
    <lineage>
        <taxon>Bacteria</taxon>
        <taxon>Bacillati</taxon>
        <taxon>Actinomycetota</taxon>
        <taxon>Actinomycetes</taxon>
        <taxon>Pseudonocardiales</taxon>
        <taxon>Pseudonocardiaceae</taxon>
        <taxon>Actinomycetospora</taxon>
    </lineage>
</organism>